<name>A0ABR1I8Q0_9HYPO</name>
<organism evidence="1 2">
    <name type="scientific">Neonectria magnoliae</name>
    <dbReference type="NCBI Taxonomy" id="2732573"/>
    <lineage>
        <taxon>Eukaryota</taxon>
        <taxon>Fungi</taxon>
        <taxon>Dikarya</taxon>
        <taxon>Ascomycota</taxon>
        <taxon>Pezizomycotina</taxon>
        <taxon>Sordariomycetes</taxon>
        <taxon>Hypocreomycetidae</taxon>
        <taxon>Hypocreales</taxon>
        <taxon>Nectriaceae</taxon>
        <taxon>Neonectria</taxon>
    </lineage>
</organism>
<evidence type="ECO:0000313" key="1">
    <source>
        <dbReference type="EMBL" id="KAK7429850.1"/>
    </source>
</evidence>
<evidence type="ECO:0000313" key="2">
    <source>
        <dbReference type="Proteomes" id="UP001498421"/>
    </source>
</evidence>
<dbReference type="Proteomes" id="UP001498421">
    <property type="component" value="Unassembled WGS sequence"/>
</dbReference>
<gene>
    <name evidence="1" type="ORF">QQZ08_003695</name>
</gene>
<keyword evidence="2" id="KW-1185">Reference proteome</keyword>
<accession>A0ABR1I8Q0</accession>
<protein>
    <submittedName>
        <fullName evidence="1">Uncharacterized protein</fullName>
    </submittedName>
</protein>
<sequence length="122" mass="13746">MGLHDKIKVAAIDCDGILRGKVMHKSKFLTSLHSRFRMSSVMLGWDMHDVLFTEEPKMVAEGTSYKDLTASINLDSFRRLPFEDNIAFFLLQFAIGSKLVAMDGRSLTQSLIRTMASQGFKV</sequence>
<proteinExistence type="predicted"/>
<dbReference type="EMBL" id="JAZAVK010000025">
    <property type="protein sequence ID" value="KAK7429850.1"/>
    <property type="molecule type" value="Genomic_DNA"/>
</dbReference>
<comment type="caution">
    <text evidence="1">The sequence shown here is derived from an EMBL/GenBank/DDBJ whole genome shotgun (WGS) entry which is preliminary data.</text>
</comment>
<reference evidence="1 2" key="1">
    <citation type="journal article" date="2025" name="Microbiol. Resour. Announc.">
        <title>Draft genome sequences for Neonectria magnoliae and Neonectria punicea, canker pathogens of Liriodendron tulipifera and Acer saccharum in West Virginia.</title>
        <authorList>
            <person name="Petronek H.M."/>
            <person name="Kasson M.T."/>
            <person name="Metheny A.M."/>
            <person name="Stauder C.M."/>
            <person name="Lovett B."/>
            <person name="Lynch S.C."/>
            <person name="Garnas J.R."/>
            <person name="Kasson L.R."/>
            <person name="Stajich J.E."/>
        </authorList>
    </citation>
    <scope>NUCLEOTIDE SEQUENCE [LARGE SCALE GENOMIC DNA]</scope>
    <source>
        <strain evidence="1 2">NRRL 64651</strain>
    </source>
</reference>